<feature type="transmembrane region" description="Helical" evidence="4">
    <location>
        <begin position="7"/>
        <end position="25"/>
    </location>
</feature>
<evidence type="ECO:0000256" key="4">
    <source>
        <dbReference type="SAM" id="Phobius"/>
    </source>
</evidence>
<evidence type="ECO:0000313" key="6">
    <source>
        <dbReference type="EMBL" id="KXI28633.1"/>
    </source>
</evidence>
<evidence type="ECO:0000256" key="2">
    <source>
        <dbReference type="ARBA" id="ARBA00010742"/>
    </source>
</evidence>
<dbReference type="AlphaFoldDB" id="A0A136A0B6"/>
<dbReference type="RefSeq" id="WP_068377740.1">
    <property type="nucleotide sequence ID" value="NZ_LSNE01000006.1"/>
</dbReference>
<protein>
    <recommendedName>
        <fullName evidence="5">SsuA/THI5-like domain-containing protein</fullName>
    </recommendedName>
</protein>
<feature type="domain" description="SsuA/THI5-like" evidence="5">
    <location>
        <begin position="54"/>
        <end position="252"/>
    </location>
</feature>
<dbReference type="STRING" id="1799789.AX660_16245"/>
<dbReference type="Proteomes" id="UP000070299">
    <property type="component" value="Unassembled WGS sequence"/>
</dbReference>
<dbReference type="GO" id="GO:0042597">
    <property type="term" value="C:periplasmic space"/>
    <property type="evidence" value="ECO:0007669"/>
    <property type="project" value="UniProtKB-SubCell"/>
</dbReference>
<dbReference type="SUPFAM" id="SSF53850">
    <property type="entry name" value="Periplasmic binding protein-like II"/>
    <property type="match status" value="1"/>
</dbReference>
<proteinExistence type="inferred from homology"/>
<evidence type="ECO:0000256" key="1">
    <source>
        <dbReference type="ARBA" id="ARBA00004418"/>
    </source>
</evidence>
<accession>A0A136A0B6</accession>
<dbReference type="EMBL" id="LSNE01000006">
    <property type="protein sequence ID" value="KXI28633.1"/>
    <property type="molecule type" value="Genomic_DNA"/>
</dbReference>
<dbReference type="Pfam" id="PF09084">
    <property type="entry name" value="NMT1"/>
    <property type="match status" value="1"/>
</dbReference>
<keyword evidence="7" id="KW-1185">Reference proteome</keyword>
<comment type="caution">
    <text evidence="6">The sequence shown here is derived from an EMBL/GenBank/DDBJ whole genome shotgun (WGS) entry which is preliminary data.</text>
</comment>
<dbReference type="GO" id="GO:0042918">
    <property type="term" value="P:alkanesulfonate transmembrane transport"/>
    <property type="evidence" value="ECO:0007669"/>
    <property type="project" value="TreeGrafter"/>
</dbReference>
<dbReference type="Gene3D" id="3.40.190.10">
    <property type="entry name" value="Periplasmic binding protein-like II"/>
    <property type="match status" value="2"/>
</dbReference>
<dbReference type="InterPro" id="IPR015168">
    <property type="entry name" value="SsuA/THI5"/>
</dbReference>
<reference evidence="7" key="1">
    <citation type="submission" date="2016-02" db="EMBL/GenBank/DDBJ databases">
        <authorList>
            <person name="Schultz-Johansen M."/>
            <person name="Glaring M.A."/>
            <person name="Bech P.K."/>
            <person name="Stougaard P."/>
        </authorList>
    </citation>
    <scope>NUCLEOTIDE SEQUENCE [LARGE SCALE GENOMIC DNA]</scope>
    <source>
        <strain evidence="7">S66</strain>
    </source>
</reference>
<dbReference type="OrthoDB" id="9815602at2"/>
<dbReference type="PANTHER" id="PTHR30024">
    <property type="entry name" value="ALIPHATIC SULFONATES-BINDING PROTEIN-RELATED"/>
    <property type="match status" value="1"/>
</dbReference>
<gene>
    <name evidence="6" type="ORF">AX660_16245</name>
</gene>
<keyword evidence="4" id="KW-0812">Transmembrane</keyword>
<keyword evidence="4" id="KW-0472">Membrane</keyword>
<keyword evidence="3" id="KW-0732">Signal</keyword>
<evidence type="ECO:0000259" key="5">
    <source>
        <dbReference type="Pfam" id="PF09084"/>
    </source>
</evidence>
<comment type="subcellular location">
    <subcellularLocation>
        <location evidence="1">Periplasm</location>
    </subcellularLocation>
</comment>
<keyword evidence="4" id="KW-1133">Transmembrane helix</keyword>
<name>A0A136A0B6_9ALTE</name>
<sequence length="343" mass="37686">MHFGIRFYLLASLLIGAATATLYFFKGHLYSRAEPLPLEKLVLATPRIPFSSLVILAKHNNLFAKHGLEVQLEITATGKEALEMTLAGKADIAAVATLPLAYIVTRSAQPRILAVIAKSNYEHSVVARRDRGISQPADLQDKTIGFLPGTSAQFYLEALLTNANLARNKVHMKSITIQDSQSALLSGDVDAVALFAPWDKRAAQALGESGIVFAPSLHTTHWTLTSNQNFPITRPRVAEKLLLALLDALTLIGENHEASLDILAQEMEMSRADLDESWEQYTFDVQLPQALITTLERELLWIRSHGNVPSGELTPVAPLPDFLDYLSFSALQSVKPSAVRITR</sequence>
<dbReference type="PANTHER" id="PTHR30024:SF47">
    <property type="entry name" value="TAURINE-BINDING PERIPLASMIC PROTEIN"/>
    <property type="match status" value="1"/>
</dbReference>
<evidence type="ECO:0000256" key="3">
    <source>
        <dbReference type="ARBA" id="ARBA00022729"/>
    </source>
</evidence>
<evidence type="ECO:0000313" key="7">
    <source>
        <dbReference type="Proteomes" id="UP000070299"/>
    </source>
</evidence>
<organism evidence="6 7">
    <name type="scientific">Paraglaciecola hydrolytica</name>
    <dbReference type="NCBI Taxonomy" id="1799789"/>
    <lineage>
        <taxon>Bacteria</taxon>
        <taxon>Pseudomonadati</taxon>
        <taxon>Pseudomonadota</taxon>
        <taxon>Gammaproteobacteria</taxon>
        <taxon>Alteromonadales</taxon>
        <taxon>Alteromonadaceae</taxon>
        <taxon>Paraglaciecola</taxon>
    </lineage>
</organism>
<comment type="similarity">
    <text evidence="2">Belongs to the bacterial solute-binding protein SsuA/TauA family.</text>
</comment>